<dbReference type="Proteomes" id="UP000012960">
    <property type="component" value="Unplaced"/>
</dbReference>
<dbReference type="AlphaFoldDB" id="A0A804K8Q2"/>
<evidence type="ECO:0000313" key="4">
    <source>
        <dbReference type="Proteomes" id="UP000012960"/>
    </source>
</evidence>
<dbReference type="EnsemblPlants" id="Ma08_t20260.1">
    <property type="protein sequence ID" value="Ma08_p20260.1"/>
    <property type="gene ID" value="Ma08_g20260"/>
</dbReference>
<dbReference type="EMBL" id="HG996472">
    <property type="protein sequence ID" value="CAG1832189.1"/>
    <property type="molecule type" value="Genomic_DNA"/>
</dbReference>
<reference evidence="2" key="1">
    <citation type="submission" date="2021-03" db="EMBL/GenBank/DDBJ databases">
        <authorList>
            <consortium name="Genoscope - CEA"/>
            <person name="William W."/>
        </authorList>
    </citation>
    <scope>NUCLEOTIDE SEQUENCE</scope>
    <source>
        <strain evidence="2">Doubled-haploid Pahang</strain>
    </source>
</reference>
<feature type="transmembrane region" description="Helical" evidence="1">
    <location>
        <begin position="12"/>
        <end position="31"/>
    </location>
</feature>
<evidence type="ECO:0000313" key="3">
    <source>
        <dbReference type="EnsemblPlants" id="Ma08_p20260.1"/>
    </source>
</evidence>
<evidence type="ECO:0000256" key="1">
    <source>
        <dbReference type="SAM" id="Phobius"/>
    </source>
</evidence>
<proteinExistence type="predicted"/>
<keyword evidence="1" id="KW-1133">Transmembrane helix</keyword>
<protein>
    <submittedName>
        <fullName evidence="2">(wild Malaysian banana) hypothetical protein</fullName>
    </submittedName>
</protein>
<name>A0A804K8Q2_MUSAM</name>
<keyword evidence="1" id="KW-0812">Transmembrane</keyword>
<evidence type="ECO:0000313" key="2">
    <source>
        <dbReference type="EMBL" id="CAG1832189.1"/>
    </source>
</evidence>
<keyword evidence="4" id="KW-1185">Reference proteome</keyword>
<dbReference type="InParanoid" id="A0A804K8Q2"/>
<keyword evidence="1" id="KW-0472">Membrane</keyword>
<sequence length="70" mass="8244">MQKFQYKHEQHLCDVLVFFPFFLFLFFLVFLCGLPAQQTKHFGSIDFNPYVISLQEDEYLVGVEGSVDTM</sequence>
<accession>A0A804K8Q2</accession>
<gene>
    <name evidence="2" type="ORF">GSMUA_81090.1</name>
</gene>
<dbReference type="Gramene" id="Ma08_t20260.1">
    <property type="protein sequence ID" value="Ma08_p20260.1"/>
    <property type="gene ID" value="Ma08_g20260"/>
</dbReference>
<reference evidence="3" key="2">
    <citation type="submission" date="2021-05" db="UniProtKB">
        <authorList>
            <consortium name="EnsemblPlants"/>
        </authorList>
    </citation>
    <scope>IDENTIFICATION</scope>
    <source>
        <strain evidence="3">subsp. malaccensis</strain>
    </source>
</reference>
<organism evidence="3 4">
    <name type="scientific">Musa acuminata subsp. malaccensis</name>
    <name type="common">Wild banana</name>
    <name type="synonym">Musa malaccensis</name>
    <dbReference type="NCBI Taxonomy" id="214687"/>
    <lineage>
        <taxon>Eukaryota</taxon>
        <taxon>Viridiplantae</taxon>
        <taxon>Streptophyta</taxon>
        <taxon>Embryophyta</taxon>
        <taxon>Tracheophyta</taxon>
        <taxon>Spermatophyta</taxon>
        <taxon>Magnoliopsida</taxon>
        <taxon>Liliopsida</taxon>
        <taxon>Zingiberales</taxon>
        <taxon>Musaceae</taxon>
        <taxon>Musa</taxon>
    </lineage>
</organism>